<evidence type="ECO:0000256" key="3">
    <source>
        <dbReference type="ARBA" id="ARBA00023163"/>
    </source>
</evidence>
<evidence type="ECO:0000256" key="5">
    <source>
        <dbReference type="SAM" id="MobiDB-lite"/>
    </source>
</evidence>
<dbReference type="Gene3D" id="4.10.240.10">
    <property type="entry name" value="Zn(2)-C6 fungal-type DNA-binding domain"/>
    <property type="match status" value="1"/>
</dbReference>
<evidence type="ECO:0000256" key="2">
    <source>
        <dbReference type="ARBA" id="ARBA00023125"/>
    </source>
</evidence>
<evidence type="ECO:0000256" key="4">
    <source>
        <dbReference type="ARBA" id="ARBA00023242"/>
    </source>
</evidence>
<accession>A0A8H3XQN2</accession>
<feature type="region of interest" description="Disordered" evidence="5">
    <location>
        <begin position="73"/>
        <end position="114"/>
    </location>
</feature>
<protein>
    <submittedName>
        <fullName evidence="6">Uncharacterized protein</fullName>
    </submittedName>
</protein>
<dbReference type="AlphaFoldDB" id="A0A8H3XQN2"/>
<organism evidence="6 7">
    <name type="scientific">Aspergillus udagawae</name>
    <dbReference type="NCBI Taxonomy" id="91492"/>
    <lineage>
        <taxon>Eukaryota</taxon>
        <taxon>Fungi</taxon>
        <taxon>Dikarya</taxon>
        <taxon>Ascomycota</taxon>
        <taxon>Pezizomycotina</taxon>
        <taxon>Eurotiomycetes</taxon>
        <taxon>Eurotiomycetidae</taxon>
        <taxon>Eurotiales</taxon>
        <taxon>Aspergillaceae</taxon>
        <taxon>Aspergillus</taxon>
        <taxon>Aspergillus subgen. Fumigati</taxon>
    </lineage>
</organism>
<keyword evidence="2" id="KW-0238">DNA-binding</keyword>
<proteinExistence type="predicted"/>
<dbReference type="Proteomes" id="UP000465221">
    <property type="component" value="Unassembled WGS sequence"/>
</dbReference>
<dbReference type="GO" id="GO:0003677">
    <property type="term" value="F:DNA binding"/>
    <property type="evidence" value="ECO:0007669"/>
    <property type="project" value="UniProtKB-KW"/>
</dbReference>
<name>A0A8H3XQN2_9EURO</name>
<evidence type="ECO:0000256" key="1">
    <source>
        <dbReference type="ARBA" id="ARBA00023015"/>
    </source>
</evidence>
<dbReference type="EMBL" id="BLKC01000157">
    <property type="protein sequence ID" value="GFF57693.1"/>
    <property type="molecule type" value="Genomic_DNA"/>
</dbReference>
<keyword evidence="4" id="KW-0539">Nucleus</keyword>
<evidence type="ECO:0000313" key="6">
    <source>
        <dbReference type="EMBL" id="GFF57693.1"/>
    </source>
</evidence>
<sequence>MLAIEFQQIRCDRLEPCQSCILAKVACRRNRTRRVRNSNAHPDTTALRDRVARLEDTLRQDLLQTAVRPCVAHQSLPSDTQDDNPQGVGPKQTLQKIPGPGQPSNPSPNLSLPENKARDFIQKELSNGGHLSYRQRMTLEASLSLVEKLSKGSSDGVEPVNLQEYTRAEGYRLTHAEILHIIMASKSYKNDSLRPKWLVRFPDFLSAEAIERMGLALLNDTLDEQIALQYRIILLFKGAIIHLVHQVMDINAHADLDRHLNDVMFHRLHAALAAIGSGYASTGQSHRLFNNHGLRISHVGSAGIPQPHSIQLGP</sequence>
<reference evidence="6 7" key="1">
    <citation type="submission" date="2020-01" db="EMBL/GenBank/DDBJ databases">
        <title>Draft genome sequence of Aspergillus udagawae IFM 46972.</title>
        <authorList>
            <person name="Takahashi H."/>
            <person name="Yaguchi T."/>
        </authorList>
    </citation>
    <scope>NUCLEOTIDE SEQUENCE [LARGE SCALE GENOMIC DNA]</scope>
    <source>
        <strain evidence="6 7">IFM 46972</strain>
    </source>
</reference>
<dbReference type="GO" id="GO:0008270">
    <property type="term" value="F:zinc ion binding"/>
    <property type="evidence" value="ECO:0007669"/>
    <property type="project" value="InterPro"/>
</dbReference>
<evidence type="ECO:0000313" key="7">
    <source>
        <dbReference type="Proteomes" id="UP000465221"/>
    </source>
</evidence>
<dbReference type="InterPro" id="IPR036864">
    <property type="entry name" value="Zn2-C6_fun-type_DNA-bd_sf"/>
</dbReference>
<keyword evidence="1" id="KW-0805">Transcription regulation</keyword>
<keyword evidence="3" id="KW-0804">Transcription</keyword>
<gene>
    <name evidence="6" type="ORF">IFM46972_10868</name>
</gene>
<comment type="caution">
    <text evidence="6">The sequence shown here is derived from an EMBL/GenBank/DDBJ whole genome shotgun (WGS) entry which is preliminary data.</text>
</comment>
<dbReference type="GO" id="GO:0000981">
    <property type="term" value="F:DNA-binding transcription factor activity, RNA polymerase II-specific"/>
    <property type="evidence" value="ECO:0007669"/>
    <property type="project" value="InterPro"/>
</dbReference>